<reference evidence="2 3" key="1">
    <citation type="submission" date="2020-02" db="EMBL/GenBank/DDBJ databases">
        <authorList>
            <person name="Ferguson B K."/>
        </authorList>
    </citation>
    <scope>NUCLEOTIDE SEQUENCE [LARGE SCALE GENOMIC DNA]</scope>
</reference>
<evidence type="ECO:0000256" key="1">
    <source>
        <dbReference type="SAM" id="MobiDB-lite"/>
    </source>
</evidence>
<dbReference type="EMBL" id="CADCXU010011988">
    <property type="protein sequence ID" value="CAB0002303.1"/>
    <property type="molecule type" value="Genomic_DNA"/>
</dbReference>
<organism evidence="2 3">
    <name type="scientific">Nesidiocoris tenuis</name>
    <dbReference type="NCBI Taxonomy" id="355587"/>
    <lineage>
        <taxon>Eukaryota</taxon>
        <taxon>Metazoa</taxon>
        <taxon>Ecdysozoa</taxon>
        <taxon>Arthropoda</taxon>
        <taxon>Hexapoda</taxon>
        <taxon>Insecta</taxon>
        <taxon>Pterygota</taxon>
        <taxon>Neoptera</taxon>
        <taxon>Paraneoptera</taxon>
        <taxon>Hemiptera</taxon>
        <taxon>Heteroptera</taxon>
        <taxon>Panheteroptera</taxon>
        <taxon>Cimicomorpha</taxon>
        <taxon>Miridae</taxon>
        <taxon>Dicyphina</taxon>
        <taxon>Nesidiocoris</taxon>
    </lineage>
</organism>
<proteinExistence type="predicted"/>
<evidence type="ECO:0000313" key="2">
    <source>
        <dbReference type="EMBL" id="CAB0002303.1"/>
    </source>
</evidence>
<keyword evidence="3" id="KW-1185">Reference proteome</keyword>
<accession>A0A6H5GGW9</accession>
<dbReference type="AlphaFoldDB" id="A0A6H5GGW9"/>
<feature type="region of interest" description="Disordered" evidence="1">
    <location>
        <begin position="40"/>
        <end position="63"/>
    </location>
</feature>
<feature type="compositionally biased region" description="Low complexity" evidence="1">
    <location>
        <begin position="47"/>
        <end position="56"/>
    </location>
</feature>
<sequence length="83" mass="9243">MLHLSACPFGEKRFLIELTSDTANIPRAVMMMRMQARGRSLSQGGEAADPLRAPARARTRDRVPRTLTLILTPRHCKPGNKDS</sequence>
<name>A0A6H5GGW9_9HEMI</name>
<evidence type="ECO:0000313" key="3">
    <source>
        <dbReference type="Proteomes" id="UP000479000"/>
    </source>
</evidence>
<gene>
    <name evidence="2" type="ORF">NTEN_LOCUS8090</name>
</gene>
<protein>
    <submittedName>
        <fullName evidence="2">Uncharacterized protein</fullName>
    </submittedName>
</protein>
<dbReference type="Proteomes" id="UP000479000">
    <property type="component" value="Unassembled WGS sequence"/>
</dbReference>